<dbReference type="Proteomes" id="UP001479436">
    <property type="component" value="Unassembled WGS sequence"/>
</dbReference>
<keyword evidence="3" id="KW-1185">Reference proteome</keyword>
<evidence type="ECO:0000256" key="1">
    <source>
        <dbReference type="SAM" id="MobiDB-lite"/>
    </source>
</evidence>
<protein>
    <submittedName>
        <fullName evidence="2">Uncharacterized protein</fullName>
    </submittedName>
</protein>
<name>A0ABR2W837_9FUNG</name>
<evidence type="ECO:0000313" key="3">
    <source>
        <dbReference type="Proteomes" id="UP001479436"/>
    </source>
</evidence>
<reference evidence="2 3" key="1">
    <citation type="submission" date="2023-04" db="EMBL/GenBank/DDBJ databases">
        <title>Genome of Basidiobolus ranarum AG-B5.</title>
        <authorList>
            <person name="Stajich J.E."/>
            <person name="Carter-House D."/>
            <person name="Gryganskyi A."/>
        </authorList>
    </citation>
    <scope>NUCLEOTIDE SEQUENCE [LARGE SCALE GENOMIC DNA]</scope>
    <source>
        <strain evidence="2 3">AG-B5</strain>
    </source>
</reference>
<gene>
    <name evidence="2" type="ORF">K7432_002799</name>
</gene>
<evidence type="ECO:0000313" key="2">
    <source>
        <dbReference type="EMBL" id="KAK9722258.1"/>
    </source>
</evidence>
<dbReference type="EMBL" id="JASJQH010006954">
    <property type="protein sequence ID" value="KAK9722258.1"/>
    <property type="molecule type" value="Genomic_DNA"/>
</dbReference>
<proteinExistence type="predicted"/>
<comment type="caution">
    <text evidence="2">The sequence shown here is derived from an EMBL/GenBank/DDBJ whole genome shotgun (WGS) entry which is preliminary data.</text>
</comment>
<accession>A0ABR2W837</accession>
<organism evidence="2 3">
    <name type="scientific">Basidiobolus ranarum</name>
    <dbReference type="NCBI Taxonomy" id="34480"/>
    <lineage>
        <taxon>Eukaryota</taxon>
        <taxon>Fungi</taxon>
        <taxon>Fungi incertae sedis</taxon>
        <taxon>Zoopagomycota</taxon>
        <taxon>Entomophthoromycotina</taxon>
        <taxon>Basidiobolomycetes</taxon>
        <taxon>Basidiobolales</taxon>
        <taxon>Basidiobolaceae</taxon>
        <taxon>Basidiobolus</taxon>
    </lineage>
</organism>
<feature type="region of interest" description="Disordered" evidence="1">
    <location>
        <begin position="85"/>
        <end position="104"/>
    </location>
</feature>
<sequence length="126" mass="15501">MMTTEEPLLKLLTKELESIWIQLKEASVYQKDFLHQREKEIFSVLKELQLTQLREETKREEIRVKEEEVTKREEIRIKEEEITKREETRTKEQEATKREETRIKEEELTKRKTEEQITARSKMMDF</sequence>